<proteinExistence type="predicted"/>
<dbReference type="AlphaFoldDB" id="A0A090D2J2"/>
<evidence type="ECO:0000313" key="3">
    <source>
        <dbReference type="Proteomes" id="UP000031552"/>
    </source>
</evidence>
<keyword evidence="1" id="KW-1133">Transmembrane helix</keyword>
<evidence type="ECO:0000313" key="2">
    <source>
        <dbReference type="EMBL" id="CDR34408.1"/>
    </source>
</evidence>
<feature type="transmembrane region" description="Helical" evidence="1">
    <location>
        <begin position="9"/>
        <end position="29"/>
    </location>
</feature>
<accession>A0A090D2J2</accession>
<keyword evidence="3" id="KW-1185">Reference proteome</keyword>
<reference evidence="2" key="2">
    <citation type="submission" date="2014-09" db="EMBL/GenBank/DDBJ databases">
        <title>Criblamydia sequanensis harbors a mega-plasmid encoding arsenite resistance.</title>
        <authorList>
            <person name="Bertelli C."/>
            <person name="Goesmann A."/>
            <person name="Greub G."/>
        </authorList>
    </citation>
    <scope>NUCLEOTIDE SEQUENCE [LARGE SCALE GENOMIC DNA]</scope>
    <source>
        <strain evidence="2">CRIB-18</strain>
    </source>
</reference>
<keyword evidence="1" id="KW-0472">Membrane</keyword>
<dbReference type="Proteomes" id="UP000031552">
    <property type="component" value="Unassembled WGS sequence"/>
</dbReference>
<dbReference type="STRING" id="1437425.CSEC_1594"/>
<dbReference type="PANTHER" id="PTHR36443:SF1">
    <property type="entry name" value="BSR5223 PROTEIN"/>
    <property type="match status" value="1"/>
</dbReference>
<feature type="transmembrane region" description="Helical" evidence="1">
    <location>
        <begin position="49"/>
        <end position="74"/>
    </location>
</feature>
<reference evidence="2" key="1">
    <citation type="submission" date="2013-12" db="EMBL/GenBank/DDBJ databases">
        <authorList>
            <person name="Linke B."/>
        </authorList>
    </citation>
    <scope>NUCLEOTIDE SEQUENCE [LARGE SCALE GENOMIC DNA]</scope>
    <source>
        <strain evidence="2">CRIB-18</strain>
    </source>
</reference>
<sequence length="76" mass="8534">MSENFGKIILMAGILLCIVGLLFLFNNKIGGFLGNLPGDYSYKGKGGSFYFPIMTSIILSIILTVVLNLFFWFFRK</sequence>
<evidence type="ECO:0008006" key="4">
    <source>
        <dbReference type="Google" id="ProtNLM"/>
    </source>
</evidence>
<keyword evidence="1" id="KW-0812">Transmembrane</keyword>
<organism evidence="2 3">
    <name type="scientific">Candidatus Criblamydia sequanensis CRIB-18</name>
    <dbReference type="NCBI Taxonomy" id="1437425"/>
    <lineage>
        <taxon>Bacteria</taxon>
        <taxon>Pseudomonadati</taxon>
        <taxon>Chlamydiota</taxon>
        <taxon>Chlamydiia</taxon>
        <taxon>Parachlamydiales</taxon>
        <taxon>Candidatus Criblamydiaceae</taxon>
        <taxon>Candidatus Criblamydia</taxon>
    </lineage>
</organism>
<dbReference type="PANTHER" id="PTHR36443">
    <property type="entry name" value="BSR5223 PROTEIN"/>
    <property type="match status" value="1"/>
</dbReference>
<dbReference type="EMBL" id="CCEJ010000008">
    <property type="protein sequence ID" value="CDR34408.1"/>
    <property type="molecule type" value="Genomic_DNA"/>
</dbReference>
<gene>
    <name evidence="2" type="ORF">CSEC_1594</name>
</gene>
<comment type="caution">
    <text evidence="2">The sequence shown here is derived from an EMBL/GenBank/DDBJ whole genome shotgun (WGS) entry which is preliminary data.</text>
</comment>
<protein>
    <recommendedName>
        <fullName evidence="4">DUF2905 domain-containing protein</fullName>
    </recommendedName>
</protein>
<dbReference type="Pfam" id="PF11146">
    <property type="entry name" value="DUF2905"/>
    <property type="match status" value="1"/>
</dbReference>
<dbReference type="InterPro" id="IPR021320">
    <property type="entry name" value="DUF2905"/>
</dbReference>
<name>A0A090D2J2_9BACT</name>
<evidence type="ECO:0000256" key="1">
    <source>
        <dbReference type="SAM" id="Phobius"/>
    </source>
</evidence>
<dbReference type="OrthoDB" id="680637at2"/>